<dbReference type="GO" id="GO:0003677">
    <property type="term" value="F:DNA binding"/>
    <property type="evidence" value="ECO:0007669"/>
    <property type="project" value="UniProtKB-KW"/>
</dbReference>
<dbReference type="InterPro" id="IPR014710">
    <property type="entry name" value="RmlC-like_jellyroll"/>
</dbReference>
<accession>A0A286G5B5</accession>
<dbReference type="EMBL" id="OCNJ01000001">
    <property type="protein sequence ID" value="SOD90688.1"/>
    <property type="molecule type" value="Genomic_DNA"/>
</dbReference>
<dbReference type="Pfam" id="PF13545">
    <property type="entry name" value="HTH_Crp_2"/>
    <property type="match status" value="1"/>
</dbReference>
<evidence type="ECO:0000256" key="1">
    <source>
        <dbReference type="ARBA" id="ARBA00023015"/>
    </source>
</evidence>
<name>A0A286G5B5_9PROT</name>
<dbReference type="CDD" id="cd00038">
    <property type="entry name" value="CAP_ED"/>
    <property type="match status" value="1"/>
</dbReference>
<evidence type="ECO:0000259" key="5">
    <source>
        <dbReference type="PROSITE" id="PS51063"/>
    </source>
</evidence>
<sequence length="270" mass="29329">MPTPEFLLRKLNTALELPRGDRETLLRLLGSATHVRSGALLAREGEPLAGGFVVGSGWAVRERLLSDGRRQVINFMLPGDLSHAGPFVGATADHTVTALTDMTVLRFAPAAWAAAVRDSGTLSAALWWLAAHEEALLKEHVVALGRRAAKERILYLVWEVWRRLTLVGLATNGTFDFPVGYETLADASGMTPRHLGRVLNGLHEDGIIRFKAGILTILDHDRLRDACDCRDEHLRIVPIPEAARRAFETAGSADATSAPAAAAAPRMREP</sequence>
<keyword evidence="6" id="KW-0808">Transferase</keyword>
<keyword evidence="1" id="KW-0805">Transcription regulation</keyword>
<evidence type="ECO:0000256" key="3">
    <source>
        <dbReference type="ARBA" id="ARBA00023163"/>
    </source>
</evidence>
<keyword evidence="6" id="KW-0418">Kinase</keyword>
<dbReference type="AlphaFoldDB" id="A0A286G5B5"/>
<dbReference type="InterPro" id="IPR036390">
    <property type="entry name" value="WH_DNA-bd_sf"/>
</dbReference>
<dbReference type="Pfam" id="PF00027">
    <property type="entry name" value="cNMP_binding"/>
    <property type="match status" value="1"/>
</dbReference>
<dbReference type="PROSITE" id="PS51063">
    <property type="entry name" value="HTH_CRP_2"/>
    <property type="match status" value="1"/>
</dbReference>
<protein>
    <submittedName>
        <fullName evidence="6">cAMP-binding domain of CRP or a regulatory subunit of cAMP-dependent protein kinases</fullName>
    </submittedName>
</protein>
<evidence type="ECO:0000256" key="2">
    <source>
        <dbReference type="ARBA" id="ARBA00023125"/>
    </source>
</evidence>
<reference evidence="6 7" key="1">
    <citation type="submission" date="2017-09" db="EMBL/GenBank/DDBJ databases">
        <authorList>
            <person name="Ehlers B."/>
            <person name="Leendertz F.H."/>
        </authorList>
    </citation>
    <scope>NUCLEOTIDE SEQUENCE [LARGE SCALE GENOMIC DNA]</scope>
    <source>
        <strain evidence="6 7">USBA 140</strain>
    </source>
</reference>
<dbReference type="InterPro" id="IPR036388">
    <property type="entry name" value="WH-like_DNA-bd_sf"/>
</dbReference>
<dbReference type="Gene3D" id="1.10.10.10">
    <property type="entry name" value="Winged helix-like DNA-binding domain superfamily/Winged helix DNA-binding domain"/>
    <property type="match status" value="1"/>
</dbReference>
<gene>
    <name evidence="6" type="ORF">SAMN05421508_101626</name>
</gene>
<evidence type="ECO:0000256" key="4">
    <source>
        <dbReference type="SAM" id="MobiDB-lite"/>
    </source>
</evidence>
<evidence type="ECO:0000313" key="6">
    <source>
        <dbReference type="EMBL" id="SOD90688.1"/>
    </source>
</evidence>
<dbReference type="OrthoDB" id="7584044at2"/>
<organism evidence="6 7">
    <name type="scientific">Caenispirillum bisanense</name>
    <dbReference type="NCBI Taxonomy" id="414052"/>
    <lineage>
        <taxon>Bacteria</taxon>
        <taxon>Pseudomonadati</taxon>
        <taxon>Pseudomonadota</taxon>
        <taxon>Alphaproteobacteria</taxon>
        <taxon>Rhodospirillales</taxon>
        <taxon>Novispirillaceae</taxon>
        <taxon>Caenispirillum</taxon>
    </lineage>
</organism>
<keyword evidence="7" id="KW-1185">Reference proteome</keyword>
<dbReference type="SUPFAM" id="SSF46785">
    <property type="entry name" value="Winged helix' DNA-binding domain"/>
    <property type="match status" value="1"/>
</dbReference>
<dbReference type="GO" id="GO:0006355">
    <property type="term" value="P:regulation of DNA-templated transcription"/>
    <property type="evidence" value="ECO:0007669"/>
    <property type="project" value="InterPro"/>
</dbReference>
<dbReference type="RefSeq" id="WP_097277497.1">
    <property type="nucleotide sequence ID" value="NZ_OCNJ01000001.1"/>
</dbReference>
<dbReference type="InterPro" id="IPR012318">
    <property type="entry name" value="HTH_CRP"/>
</dbReference>
<dbReference type="InterPro" id="IPR018490">
    <property type="entry name" value="cNMP-bd_dom_sf"/>
</dbReference>
<keyword evidence="3" id="KW-0804">Transcription</keyword>
<dbReference type="GO" id="GO:0016301">
    <property type="term" value="F:kinase activity"/>
    <property type="evidence" value="ECO:0007669"/>
    <property type="project" value="UniProtKB-KW"/>
</dbReference>
<dbReference type="InterPro" id="IPR000595">
    <property type="entry name" value="cNMP-bd_dom"/>
</dbReference>
<dbReference type="Proteomes" id="UP000219621">
    <property type="component" value="Unassembled WGS sequence"/>
</dbReference>
<feature type="region of interest" description="Disordered" evidence="4">
    <location>
        <begin position="248"/>
        <end position="270"/>
    </location>
</feature>
<dbReference type="SUPFAM" id="SSF51206">
    <property type="entry name" value="cAMP-binding domain-like"/>
    <property type="match status" value="1"/>
</dbReference>
<dbReference type="Gene3D" id="2.60.120.10">
    <property type="entry name" value="Jelly Rolls"/>
    <property type="match status" value="1"/>
</dbReference>
<keyword evidence="2" id="KW-0238">DNA-binding</keyword>
<proteinExistence type="predicted"/>
<feature type="domain" description="HTH crp-type" evidence="5">
    <location>
        <begin position="147"/>
        <end position="221"/>
    </location>
</feature>
<feature type="compositionally biased region" description="Low complexity" evidence="4">
    <location>
        <begin position="249"/>
        <end position="270"/>
    </location>
</feature>
<evidence type="ECO:0000313" key="7">
    <source>
        <dbReference type="Proteomes" id="UP000219621"/>
    </source>
</evidence>